<name>A0ABP5U7V6_9ACTN</name>
<sequence>MVQHSSAEVGNRLRATIAELNRKLRANSSVLDLTRSQSAVIGYLDRHGACSTADLARAHGVRQQSMAAIVAALTDAGLVVGSPDPTDRRRTLLALSENARTELTTGRLQRADWLAHAVDAALTPDEVARLADAIELLGRIADQP</sequence>
<dbReference type="PANTHER" id="PTHR39515:SF2">
    <property type="entry name" value="HTH-TYPE TRANSCRIPTIONAL REGULATOR RV0880"/>
    <property type="match status" value="1"/>
</dbReference>
<dbReference type="Proteomes" id="UP001501170">
    <property type="component" value="Unassembled WGS sequence"/>
</dbReference>
<proteinExistence type="predicted"/>
<dbReference type="Gene3D" id="1.10.10.10">
    <property type="entry name" value="Winged helix-like DNA-binding domain superfamily/Winged helix DNA-binding domain"/>
    <property type="match status" value="1"/>
</dbReference>
<reference evidence="3" key="1">
    <citation type="journal article" date="2019" name="Int. J. Syst. Evol. Microbiol.">
        <title>The Global Catalogue of Microorganisms (GCM) 10K type strain sequencing project: providing services to taxonomists for standard genome sequencing and annotation.</title>
        <authorList>
            <consortium name="The Broad Institute Genomics Platform"/>
            <consortium name="The Broad Institute Genome Sequencing Center for Infectious Disease"/>
            <person name="Wu L."/>
            <person name="Ma J."/>
        </authorList>
    </citation>
    <scope>NUCLEOTIDE SEQUENCE [LARGE SCALE GENOMIC DNA]</scope>
    <source>
        <strain evidence="3">JCM 16227</strain>
    </source>
</reference>
<accession>A0ABP5U7V6</accession>
<evidence type="ECO:0000259" key="1">
    <source>
        <dbReference type="PROSITE" id="PS50995"/>
    </source>
</evidence>
<keyword evidence="3" id="KW-1185">Reference proteome</keyword>
<dbReference type="SUPFAM" id="SSF46785">
    <property type="entry name" value="Winged helix' DNA-binding domain"/>
    <property type="match status" value="1"/>
</dbReference>
<dbReference type="InterPro" id="IPR052526">
    <property type="entry name" value="HTH-type_Bedaq_tolerance"/>
</dbReference>
<gene>
    <name evidence="2" type="ORF">GCM10009855_06070</name>
</gene>
<organism evidence="2 3">
    <name type="scientific">Gordonia cholesterolivorans</name>
    <dbReference type="NCBI Taxonomy" id="559625"/>
    <lineage>
        <taxon>Bacteria</taxon>
        <taxon>Bacillati</taxon>
        <taxon>Actinomycetota</taxon>
        <taxon>Actinomycetes</taxon>
        <taxon>Mycobacteriales</taxon>
        <taxon>Gordoniaceae</taxon>
        <taxon>Gordonia</taxon>
    </lineage>
</organism>
<dbReference type="Pfam" id="PF12802">
    <property type="entry name" value="MarR_2"/>
    <property type="match status" value="1"/>
</dbReference>
<dbReference type="InterPro" id="IPR036390">
    <property type="entry name" value="WH_DNA-bd_sf"/>
</dbReference>
<dbReference type="EMBL" id="BAAARB010000002">
    <property type="protein sequence ID" value="GAA2369543.1"/>
    <property type="molecule type" value="Genomic_DNA"/>
</dbReference>
<dbReference type="RefSeq" id="WP_062366376.1">
    <property type="nucleotide sequence ID" value="NZ_BAAARB010000002.1"/>
</dbReference>
<protein>
    <submittedName>
        <fullName evidence="2">MarR family transcriptional regulator</fullName>
    </submittedName>
</protein>
<evidence type="ECO:0000313" key="2">
    <source>
        <dbReference type="EMBL" id="GAA2369543.1"/>
    </source>
</evidence>
<dbReference type="PANTHER" id="PTHR39515">
    <property type="entry name" value="CONSERVED PROTEIN"/>
    <property type="match status" value="1"/>
</dbReference>
<dbReference type="InterPro" id="IPR036388">
    <property type="entry name" value="WH-like_DNA-bd_sf"/>
</dbReference>
<dbReference type="PROSITE" id="PS50995">
    <property type="entry name" value="HTH_MARR_2"/>
    <property type="match status" value="1"/>
</dbReference>
<dbReference type="Gene3D" id="1.10.287.100">
    <property type="match status" value="1"/>
</dbReference>
<feature type="domain" description="HTH marR-type" evidence="1">
    <location>
        <begin position="6"/>
        <end position="142"/>
    </location>
</feature>
<dbReference type="InterPro" id="IPR000835">
    <property type="entry name" value="HTH_MarR-typ"/>
</dbReference>
<comment type="caution">
    <text evidence="2">The sequence shown here is derived from an EMBL/GenBank/DDBJ whole genome shotgun (WGS) entry which is preliminary data.</text>
</comment>
<evidence type="ECO:0000313" key="3">
    <source>
        <dbReference type="Proteomes" id="UP001501170"/>
    </source>
</evidence>
<dbReference type="SMART" id="SM00347">
    <property type="entry name" value="HTH_MARR"/>
    <property type="match status" value="1"/>
</dbReference>